<dbReference type="EnsemblPlants" id="KEH20683">
    <property type="protein sequence ID" value="KEH20683"/>
    <property type="gene ID" value="MTR_8g087205"/>
</dbReference>
<sequence>MAMKEVRYCTDGNNNQALFQKMQLQIIEVRSNKQNLIKGSINKVSISKHRDLRKLPVAEKEEAFSELQRKRMRSVVEQFARECKDSMGKTEFDGCFLGFAREGGSYMLKS</sequence>
<keyword evidence="3" id="KW-1185">Reference proteome</keyword>
<reference evidence="1 3" key="1">
    <citation type="journal article" date="2011" name="Nature">
        <title>The Medicago genome provides insight into the evolution of rhizobial symbioses.</title>
        <authorList>
            <person name="Young N.D."/>
            <person name="Debelle F."/>
            <person name="Oldroyd G.E."/>
            <person name="Geurts R."/>
            <person name="Cannon S.B."/>
            <person name="Udvardi M.K."/>
            <person name="Benedito V.A."/>
            <person name="Mayer K.F."/>
            <person name="Gouzy J."/>
            <person name="Schoof H."/>
            <person name="Van de Peer Y."/>
            <person name="Proost S."/>
            <person name="Cook D.R."/>
            <person name="Meyers B.C."/>
            <person name="Spannagl M."/>
            <person name="Cheung F."/>
            <person name="De Mita S."/>
            <person name="Krishnakumar V."/>
            <person name="Gundlach H."/>
            <person name="Zhou S."/>
            <person name="Mudge J."/>
            <person name="Bharti A.K."/>
            <person name="Murray J.D."/>
            <person name="Naoumkina M.A."/>
            <person name="Rosen B."/>
            <person name="Silverstein K.A."/>
            <person name="Tang H."/>
            <person name="Rombauts S."/>
            <person name="Zhao P.X."/>
            <person name="Zhou P."/>
            <person name="Barbe V."/>
            <person name="Bardou P."/>
            <person name="Bechner M."/>
            <person name="Bellec A."/>
            <person name="Berger A."/>
            <person name="Berges H."/>
            <person name="Bidwell S."/>
            <person name="Bisseling T."/>
            <person name="Choisne N."/>
            <person name="Couloux A."/>
            <person name="Denny R."/>
            <person name="Deshpande S."/>
            <person name="Dai X."/>
            <person name="Doyle J.J."/>
            <person name="Dudez A.M."/>
            <person name="Farmer A.D."/>
            <person name="Fouteau S."/>
            <person name="Franken C."/>
            <person name="Gibelin C."/>
            <person name="Gish J."/>
            <person name="Goldstein S."/>
            <person name="Gonzalez A.J."/>
            <person name="Green P.J."/>
            <person name="Hallab A."/>
            <person name="Hartog M."/>
            <person name="Hua A."/>
            <person name="Humphray S.J."/>
            <person name="Jeong D.H."/>
            <person name="Jing Y."/>
            <person name="Jocker A."/>
            <person name="Kenton S.M."/>
            <person name="Kim D.J."/>
            <person name="Klee K."/>
            <person name="Lai H."/>
            <person name="Lang C."/>
            <person name="Lin S."/>
            <person name="Macmil S.L."/>
            <person name="Magdelenat G."/>
            <person name="Matthews L."/>
            <person name="McCorrison J."/>
            <person name="Monaghan E.L."/>
            <person name="Mun J.H."/>
            <person name="Najar F.Z."/>
            <person name="Nicholson C."/>
            <person name="Noirot C."/>
            <person name="O'Bleness M."/>
            <person name="Paule C.R."/>
            <person name="Poulain J."/>
            <person name="Prion F."/>
            <person name="Qin B."/>
            <person name="Qu C."/>
            <person name="Retzel E.F."/>
            <person name="Riddle C."/>
            <person name="Sallet E."/>
            <person name="Samain S."/>
            <person name="Samson N."/>
            <person name="Sanders I."/>
            <person name="Saurat O."/>
            <person name="Scarpelli C."/>
            <person name="Schiex T."/>
            <person name="Segurens B."/>
            <person name="Severin A.J."/>
            <person name="Sherrier D.J."/>
            <person name="Shi R."/>
            <person name="Sims S."/>
            <person name="Singer S.R."/>
            <person name="Sinharoy S."/>
            <person name="Sterck L."/>
            <person name="Viollet A."/>
            <person name="Wang B.B."/>
            <person name="Wang K."/>
            <person name="Wang M."/>
            <person name="Wang X."/>
            <person name="Warfsmann J."/>
            <person name="Weissenbach J."/>
            <person name="White D.D."/>
            <person name="White J.D."/>
            <person name="Wiley G.B."/>
            <person name="Wincker P."/>
            <person name="Xing Y."/>
            <person name="Yang L."/>
            <person name="Yao Z."/>
            <person name="Ying F."/>
            <person name="Zhai J."/>
            <person name="Zhou L."/>
            <person name="Zuber A."/>
            <person name="Denarie J."/>
            <person name="Dixon R.A."/>
            <person name="May G.D."/>
            <person name="Schwartz D.C."/>
            <person name="Rogers J."/>
            <person name="Quetier F."/>
            <person name="Town C.D."/>
            <person name="Roe B.A."/>
        </authorList>
    </citation>
    <scope>NUCLEOTIDE SEQUENCE [LARGE SCALE GENOMIC DNA]</scope>
    <source>
        <strain evidence="1">A17</strain>
        <strain evidence="2 3">cv. Jemalong A17</strain>
    </source>
</reference>
<dbReference type="HOGENOM" id="CLU_2174789_0_0_1"/>
<proteinExistence type="predicted"/>
<gene>
    <name evidence="1" type="ordered locus">MTR_8g087205</name>
</gene>
<reference evidence="2" key="3">
    <citation type="submission" date="2015-04" db="UniProtKB">
        <authorList>
            <consortium name="EnsemblPlants"/>
        </authorList>
    </citation>
    <scope>IDENTIFICATION</scope>
    <source>
        <strain evidence="2">cv. Jemalong A17</strain>
    </source>
</reference>
<dbReference type="Proteomes" id="UP000002051">
    <property type="component" value="Chromosome 8"/>
</dbReference>
<evidence type="ECO:0000313" key="1">
    <source>
        <dbReference type="EMBL" id="KEH20683.1"/>
    </source>
</evidence>
<accession>A0A072TUZ8</accession>
<evidence type="ECO:0000313" key="3">
    <source>
        <dbReference type="Proteomes" id="UP000002051"/>
    </source>
</evidence>
<protein>
    <submittedName>
        <fullName evidence="1 2">Uncharacterized protein</fullName>
    </submittedName>
</protein>
<evidence type="ECO:0000313" key="2">
    <source>
        <dbReference type="EnsemblPlants" id="KEH20683"/>
    </source>
</evidence>
<dbReference type="EMBL" id="CM001224">
    <property type="protein sequence ID" value="KEH20683.1"/>
    <property type="molecule type" value="Genomic_DNA"/>
</dbReference>
<reference evidence="1 3" key="2">
    <citation type="journal article" date="2014" name="BMC Genomics">
        <title>An improved genome release (version Mt4.0) for the model legume Medicago truncatula.</title>
        <authorList>
            <person name="Tang H."/>
            <person name="Krishnakumar V."/>
            <person name="Bidwell S."/>
            <person name="Rosen B."/>
            <person name="Chan A."/>
            <person name="Zhou S."/>
            <person name="Gentzbittel L."/>
            <person name="Childs K.L."/>
            <person name="Yandell M."/>
            <person name="Gundlach H."/>
            <person name="Mayer K.F."/>
            <person name="Schwartz D.C."/>
            <person name="Town C.D."/>
        </authorList>
    </citation>
    <scope>GENOME REANNOTATION</scope>
    <source>
        <strain evidence="1">A17</strain>
        <strain evidence="2 3">cv. Jemalong A17</strain>
    </source>
</reference>
<name>A0A072TUZ8_MEDTR</name>
<dbReference type="AlphaFoldDB" id="A0A072TUZ8"/>
<organism evidence="1 3">
    <name type="scientific">Medicago truncatula</name>
    <name type="common">Barrel medic</name>
    <name type="synonym">Medicago tribuloides</name>
    <dbReference type="NCBI Taxonomy" id="3880"/>
    <lineage>
        <taxon>Eukaryota</taxon>
        <taxon>Viridiplantae</taxon>
        <taxon>Streptophyta</taxon>
        <taxon>Embryophyta</taxon>
        <taxon>Tracheophyta</taxon>
        <taxon>Spermatophyta</taxon>
        <taxon>Magnoliopsida</taxon>
        <taxon>eudicotyledons</taxon>
        <taxon>Gunneridae</taxon>
        <taxon>Pentapetalae</taxon>
        <taxon>rosids</taxon>
        <taxon>fabids</taxon>
        <taxon>Fabales</taxon>
        <taxon>Fabaceae</taxon>
        <taxon>Papilionoideae</taxon>
        <taxon>50 kb inversion clade</taxon>
        <taxon>NPAAA clade</taxon>
        <taxon>Hologalegina</taxon>
        <taxon>IRL clade</taxon>
        <taxon>Trifolieae</taxon>
        <taxon>Medicago</taxon>
    </lineage>
</organism>